<comment type="caution">
    <text evidence="1">The sequence shown here is derived from an EMBL/GenBank/DDBJ whole genome shotgun (WGS) entry which is preliminary data.</text>
</comment>
<evidence type="ECO:0000313" key="2">
    <source>
        <dbReference type="Proteomes" id="UP001206595"/>
    </source>
</evidence>
<sequence>MGNRMDVYSLTAIVFVSFTSSVGTFTTLQIKKENKYFTMTFLSLAENFSYPSIKQCHLIQIYVRIKQHIPPLHNHITSIL</sequence>
<accession>A0AAD5E2P3</accession>
<reference evidence="1" key="2">
    <citation type="journal article" date="2022" name="Proc. Natl. Acad. Sci. U.S.A.">
        <title>Diploid-dominant life cycles characterize the early evolution of Fungi.</title>
        <authorList>
            <person name="Amses K.R."/>
            <person name="Simmons D.R."/>
            <person name="Longcore J.E."/>
            <person name="Mondo S.J."/>
            <person name="Seto K."/>
            <person name="Jeronimo G.H."/>
            <person name="Bonds A.E."/>
            <person name="Quandt C.A."/>
            <person name="Davis W.J."/>
            <person name="Chang Y."/>
            <person name="Federici B.A."/>
            <person name="Kuo A."/>
            <person name="LaButti K."/>
            <person name="Pangilinan J."/>
            <person name="Andreopoulos W."/>
            <person name="Tritt A."/>
            <person name="Riley R."/>
            <person name="Hundley H."/>
            <person name="Johnson J."/>
            <person name="Lipzen A."/>
            <person name="Barry K."/>
            <person name="Lang B.F."/>
            <person name="Cuomo C.A."/>
            <person name="Buchler N.E."/>
            <person name="Grigoriev I.V."/>
            <person name="Spatafora J.W."/>
            <person name="Stajich J.E."/>
            <person name="James T.Y."/>
        </authorList>
    </citation>
    <scope>NUCLEOTIDE SEQUENCE</scope>
    <source>
        <strain evidence="1">AG</strain>
    </source>
</reference>
<keyword evidence="2" id="KW-1185">Reference proteome</keyword>
<gene>
    <name evidence="1" type="ORF">K450DRAFT_262473</name>
</gene>
<organism evidence="1 2">
    <name type="scientific">Umbelopsis ramanniana AG</name>
    <dbReference type="NCBI Taxonomy" id="1314678"/>
    <lineage>
        <taxon>Eukaryota</taxon>
        <taxon>Fungi</taxon>
        <taxon>Fungi incertae sedis</taxon>
        <taxon>Mucoromycota</taxon>
        <taxon>Mucoromycotina</taxon>
        <taxon>Umbelopsidomycetes</taxon>
        <taxon>Umbelopsidales</taxon>
        <taxon>Umbelopsidaceae</taxon>
        <taxon>Umbelopsis</taxon>
    </lineage>
</organism>
<dbReference type="AlphaFoldDB" id="A0AAD5E2P3"/>
<dbReference type="GeneID" id="75917830"/>
<proteinExistence type="predicted"/>
<dbReference type="Proteomes" id="UP001206595">
    <property type="component" value="Unassembled WGS sequence"/>
</dbReference>
<name>A0AAD5E2P3_UMBRA</name>
<dbReference type="RefSeq" id="XP_051440304.1">
    <property type="nucleotide sequence ID" value="XM_051592487.1"/>
</dbReference>
<evidence type="ECO:0000313" key="1">
    <source>
        <dbReference type="EMBL" id="KAI8575300.1"/>
    </source>
</evidence>
<protein>
    <submittedName>
        <fullName evidence="1">Uncharacterized protein</fullName>
    </submittedName>
</protein>
<dbReference type="EMBL" id="MU620988">
    <property type="protein sequence ID" value="KAI8575300.1"/>
    <property type="molecule type" value="Genomic_DNA"/>
</dbReference>
<reference evidence="1" key="1">
    <citation type="submission" date="2021-06" db="EMBL/GenBank/DDBJ databases">
        <authorList>
            <consortium name="DOE Joint Genome Institute"/>
            <person name="Mondo S.J."/>
            <person name="Amses K.R."/>
            <person name="Simmons D.R."/>
            <person name="Longcore J.E."/>
            <person name="Seto K."/>
            <person name="Alves G.H."/>
            <person name="Bonds A.E."/>
            <person name="Quandt C.A."/>
            <person name="Davis W.J."/>
            <person name="Chang Y."/>
            <person name="Letcher P.M."/>
            <person name="Powell M.J."/>
            <person name="Kuo A."/>
            <person name="Labutti K."/>
            <person name="Pangilinan J."/>
            <person name="Andreopoulos W."/>
            <person name="Tritt A."/>
            <person name="Riley R."/>
            <person name="Hundley H."/>
            <person name="Johnson J."/>
            <person name="Lipzen A."/>
            <person name="Barry K."/>
            <person name="Berbee M.L."/>
            <person name="Buchler N.E."/>
            <person name="Grigoriev I.V."/>
            <person name="Spatafora J.W."/>
            <person name="Stajich J.E."/>
            <person name="James T.Y."/>
        </authorList>
    </citation>
    <scope>NUCLEOTIDE SEQUENCE</scope>
    <source>
        <strain evidence="1">AG</strain>
    </source>
</reference>